<evidence type="ECO:0000313" key="2">
    <source>
        <dbReference type="Proteomes" id="UP001168540"/>
    </source>
</evidence>
<proteinExistence type="predicted"/>
<evidence type="ECO:0008006" key="3">
    <source>
        <dbReference type="Google" id="ProtNLM"/>
    </source>
</evidence>
<sequence length="103" mass="11354">MRHPLEILLLEVTGIAVGDAPLLPELLRQLSANETLLSVSGDGAYNINGAHEVIAWHLAAAITQTRESDRFPACDENSRRFHSLSLKLASGNRTDAHRRSSRR</sequence>
<gene>
    <name evidence="1" type="ORF">QU481_18960</name>
</gene>
<dbReference type="RefSeq" id="WP_289831561.1">
    <property type="nucleotide sequence ID" value="NZ_JAUEDK010000047.1"/>
</dbReference>
<dbReference type="EMBL" id="JAUEDK010000047">
    <property type="protein sequence ID" value="MDN0076928.1"/>
    <property type="molecule type" value="Genomic_DNA"/>
</dbReference>
<organism evidence="1 2">
    <name type="scientific">Crenobacter oryzisoli</name>
    <dbReference type="NCBI Taxonomy" id="3056844"/>
    <lineage>
        <taxon>Bacteria</taxon>
        <taxon>Pseudomonadati</taxon>
        <taxon>Pseudomonadota</taxon>
        <taxon>Betaproteobacteria</taxon>
        <taxon>Neisseriales</taxon>
        <taxon>Neisseriaceae</taxon>
        <taxon>Crenobacter</taxon>
    </lineage>
</organism>
<dbReference type="Proteomes" id="UP001168540">
    <property type="component" value="Unassembled WGS sequence"/>
</dbReference>
<name>A0ABT7XT75_9NEIS</name>
<protein>
    <recommendedName>
        <fullName evidence="3">Transposase IS4-like domain-containing protein</fullName>
    </recommendedName>
</protein>
<keyword evidence="2" id="KW-1185">Reference proteome</keyword>
<comment type="caution">
    <text evidence="1">The sequence shown here is derived from an EMBL/GenBank/DDBJ whole genome shotgun (WGS) entry which is preliminary data.</text>
</comment>
<reference evidence="1" key="1">
    <citation type="submission" date="2023-06" db="EMBL/GenBank/DDBJ databases">
        <authorList>
            <person name="Zhang S."/>
        </authorList>
    </citation>
    <scope>NUCLEOTIDE SEQUENCE</scope>
    <source>
        <strain evidence="1">SG2303</strain>
    </source>
</reference>
<accession>A0ABT7XT75</accession>
<evidence type="ECO:0000313" key="1">
    <source>
        <dbReference type="EMBL" id="MDN0076928.1"/>
    </source>
</evidence>